<dbReference type="AlphaFoldDB" id="A0A235FDT1"/>
<keyword evidence="9" id="KW-1133">Transmembrane helix</keyword>
<accession>A0A235FDT1</accession>
<sequence>MFRIGGYKWMESREKWFWPERGLFFARTLWFFIGFIYFYTDQDLKHIPALPLLLSHTACYIIPALFWRPGYRNLSLFFATELLTTGVFNWYLSDYLQQNVGIIIFPTMIAGFLSTGRIWMVTAPLYTGAYILSRLAVENMSMATALTGAFDSLMMFGIGYVLQRVTSSNRKMKQLLLENEYQYKLIQDQNNTLEQYTEKVEQLTLIEERNRMARELHDTIGHTFTSVIMGMDAVGLLIDSDPQLAKRKLETLRDVTYRGLDEIRESIHGMDTNEGDSQLSMLFSRLISEFSLHTGTNTKLYPSGVEYDISRPVKLTLIRCLQESLTNAKRHGAASSIDVSLVFEDGQILLQIEDNGIGFDAISPGFGLKVMRERITALNGSLLVDSAKGKGTIVSCKVPTGGQFHEKHITAHSG</sequence>
<reference evidence="11 12" key="1">
    <citation type="submission" date="2017-07" db="EMBL/GenBank/DDBJ databases">
        <title>Fictibacillus sp. nov. GDSW-R2A3 Genome sequencing and assembly.</title>
        <authorList>
            <person name="Mayilraj S."/>
        </authorList>
    </citation>
    <scope>NUCLEOTIDE SEQUENCE [LARGE SCALE GENOMIC DNA]</scope>
    <source>
        <strain evidence="11 12">GDSW-R2A3</strain>
    </source>
</reference>
<keyword evidence="12" id="KW-1185">Reference proteome</keyword>
<organism evidence="11 12">
    <name type="scientific">Fictibacillus aquaticus</name>
    <dbReference type="NCBI Taxonomy" id="2021314"/>
    <lineage>
        <taxon>Bacteria</taxon>
        <taxon>Bacillati</taxon>
        <taxon>Bacillota</taxon>
        <taxon>Bacilli</taxon>
        <taxon>Bacillales</taxon>
        <taxon>Fictibacillaceae</taxon>
        <taxon>Fictibacillus</taxon>
    </lineage>
</organism>
<dbReference type="SMART" id="SM00387">
    <property type="entry name" value="HATPase_c"/>
    <property type="match status" value="1"/>
</dbReference>
<evidence type="ECO:0000313" key="12">
    <source>
        <dbReference type="Proteomes" id="UP000215059"/>
    </source>
</evidence>
<dbReference type="EC" id="2.7.13.3" evidence="2"/>
<gene>
    <name evidence="11" type="ORF">CGZ90_06390</name>
</gene>
<dbReference type="GO" id="GO:0000155">
    <property type="term" value="F:phosphorelay sensor kinase activity"/>
    <property type="evidence" value="ECO:0007669"/>
    <property type="project" value="InterPro"/>
</dbReference>
<feature type="transmembrane region" description="Helical" evidence="9">
    <location>
        <begin position="22"/>
        <end position="40"/>
    </location>
</feature>
<feature type="domain" description="Histidine kinase/HSP90-like ATPase" evidence="10">
    <location>
        <begin position="312"/>
        <end position="402"/>
    </location>
</feature>
<dbReference type="Gene3D" id="3.30.565.10">
    <property type="entry name" value="Histidine kinase-like ATPase, C-terminal domain"/>
    <property type="match status" value="1"/>
</dbReference>
<dbReference type="GO" id="GO:0046983">
    <property type="term" value="F:protein dimerization activity"/>
    <property type="evidence" value="ECO:0007669"/>
    <property type="project" value="InterPro"/>
</dbReference>
<keyword evidence="3" id="KW-0597">Phosphoprotein</keyword>
<keyword evidence="8" id="KW-0902">Two-component regulatory system</keyword>
<dbReference type="PANTHER" id="PTHR24421:SF10">
    <property type="entry name" value="NITRATE_NITRITE SENSOR PROTEIN NARQ"/>
    <property type="match status" value="1"/>
</dbReference>
<dbReference type="OrthoDB" id="199946at2"/>
<keyword evidence="5" id="KW-0547">Nucleotide-binding</keyword>
<evidence type="ECO:0000256" key="4">
    <source>
        <dbReference type="ARBA" id="ARBA00022679"/>
    </source>
</evidence>
<keyword evidence="9" id="KW-0812">Transmembrane</keyword>
<keyword evidence="6" id="KW-0418">Kinase</keyword>
<dbReference type="GO" id="GO:0005524">
    <property type="term" value="F:ATP binding"/>
    <property type="evidence" value="ECO:0007669"/>
    <property type="project" value="UniProtKB-KW"/>
</dbReference>
<dbReference type="InterPro" id="IPR003594">
    <property type="entry name" value="HATPase_dom"/>
</dbReference>
<dbReference type="Proteomes" id="UP000215059">
    <property type="component" value="Unassembled WGS sequence"/>
</dbReference>
<evidence type="ECO:0000259" key="10">
    <source>
        <dbReference type="SMART" id="SM00387"/>
    </source>
</evidence>
<comment type="caution">
    <text evidence="11">The sequence shown here is derived from an EMBL/GenBank/DDBJ whole genome shotgun (WGS) entry which is preliminary data.</text>
</comment>
<evidence type="ECO:0000256" key="6">
    <source>
        <dbReference type="ARBA" id="ARBA00022777"/>
    </source>
</evidence>
<evidence type="ECO:0000256" key="5">
    <source>
        <dbReference type="ARBA" id="ARBA00022741"/>
    </source>
</evidence>
<dbReference type="Gene3D" id="1.20.5.1930">
    <property type="match status" value="1"/>
</dbReference>
<evidence type="ECO:0000256" key="8">
    <source>
        <dbReference type="ARBA" id="ARBA00023012"/>
    </source>
</evidence>
<dbReference type="Pfam" id="PF07730">
    <property type="entry name" value="HisKA_3"/>
    <property type="match status" value="1"/>
</dbReference>
<dbReference type="InterPro" id="IPR036890">
    <property type="entry name" value="HATPase_C_sf"/>
</dbReference>
<dbReference type="SUPFAM" id="SSF55874">
    <property type="entry name" value="ATPase domain of HSP90 chaperone/DNA topoisomerase II/histidine kinase"/>
    <property type="match status" value="1"/>
</dbReference>
<evidence type="ECO:0000256" key="2">
    <source>
        <dbReference type="ARBA" id="ARBA00012438"/>
    </source>
</evidence>
<dbReference type="CDD" id="cd16917">
    <property type="entry name" value="HATPase_UhpB-NarQ-NarX-like"/>
    <property type="match status" value="1"/>
</dbReference>
<keyword evidence="9" id="KW-0472">Membrane</keyword>
<dbReference type="Pfam" id="PF02518">
    <property type="entry name" value="HATPase_c"/>
    <property type="match status" value="1"/>
</dbReference>
<feature type="transmembrane region" description="Helical" evidence="9">
    <location>
        <begin position="140"/>
        <end position="162"/>
    </location>
</feature>
<dbReference type="InterPro" id="IPR050482">
    <property type="entry name" value="Sensor_HK_TwoCompSys"/>
</dbReference>
<feature type="transmembrane region" description="Helical" evidence="9">
    <location>
        <begin position="73"/>
        <end position="92"/>
    </location>
</feature>
<dbReference type="EMBL" id="NOII01000001">
    <property type="protein sequence ID" value="OYD59516.1"/>
    <property type="molecule type" value="Genomic_DNA"/>
</dbReference>
<feature type="transmembrane region" description="Helical" evidence="9">
    <location>
        <begin position="99"/>
        <end position="120"/>
    </location>
</feature>
<evidence type="ECO:0000256" key="3">
    <source>
        <dbReference type="ARBA" id="ARBA00022553"/>
    </source>
</evidence>
<keyword evidence="4" id="KW-0808">Transferase</keyword>
<protein>
    <recommendedName>
        <fullName evidence="2">histidine kinase</fullName>
        <ecNumber evidence="2">2.7.13.3</ecNumber>
    </recommendedName>
</protein>
<evidence type="ECO:0000256" key="9">
    <source>
        <dbReference type="SAM" id="Phobius"/>
    </source>
</evidence>
<proteinExistence type="predicted"/>
<evidence type="ECO:0000256" key="7">
    <source>
        <dbReference type="ARBA" id="ARBA00022840"/>
    </source>
</evidence>
<dbReference type="PANTHER" id="PTHR24421">
    <property type="entry name" value="NITRATE/NITRITE SENSOR PROTEIN NARX-RELATED"/>
    <property type="match status" value="1"/>
</dbReference>
<evidence type="ECO:0000313" key="11">
    <source>
        <dbReference type="EMBL" id="OYD59516.1"/>
    </source>
</evidence>
<evidence type="ECO:0000256" key="1">
    <source>
        <dbReference type="ARBA" id="ARBA00000085"/>
    </source>
</evidence>
<comment type="catalytic activity">
    <reaction evidence="1">
        <text>ATP + protein L-histidine = ADP + protein N-phospho-L-histidine.</text>
        <dbReference type="EC" id="2.7.13.3"/>
    </reaction>
</comment>
<name>A0A235FDT1_9BACL</name>
<dbReference type="InterPro" id="IPR011712">
    <property type="entry name" value="Sig_transdc_His_kin_sub3_dim/P"/>
</dbReference>
<dbReference type="GO" id="GO:0016020">
    <property type="term" value="C:membrane"/>
    <property type="evidence" value="ECO:0007669"/>
    <property type="project" value="InterPro"/>
</dbReference>
<keyword evidence="7" id="KW-0067">ATP-binding</keyword>